<name>A0ABR7IP17_9CLOT</name>
<dbReference type="InterPro" id="IPR019277">
    <property type="entry name" value="DUF2304"/>
</dbReference>
<gene>
    <name evidence="3" type="ORF">H8Z77_02405</name>
</gene>
<feature type="transmembrane region" description="Helical" evidence="2">
    <location>
        <begin position="6"/>
        <end position="24"/>
    </location>
</feature>
<keyword evidence="2" id="KW-1133">Transmembrane helix</keyword>
<comment type="caution">
    <text evidence="3">The sequence shown here is derived from an EMBL/GenBank/DDBJ whole genome shotgun (WGS) entry which is preliminary data.</text>
</comment>
<accession>A0ABR7IP17</accession>
<sequence>MSLALQIVLLVLVVIFLLAIIHLLRKGKLSLKYSLIWIFSSIILLIMIIFPQLSIQVSKWIGVEVPSNFIFMLEGIFVLVILISLTLIVSNQTSRLTRLTQAVAILERRIRDLEEKNAGSEQKKEQDDPNHLESH</sequence>
<dbReference type="Proteomes" id="UP000649151">
    <property type="component" value="Unassembled WGS sequence"/>
</dbReference>
<protein>
    <submittedName>
        <fullName evidence="3">DUF2304 domain-containing protein</fullName>
    </submittedName>
</protein>
<organism evidence="3 4">
    <name type="scientific">Clostridium facile</name>
    <dbReference type="NCBI Taxonomy" id="2763035"/>
    <lineage>
        <taxon>Bacteria</taxon>
        <taxon>Bacillati</taxon>
        <taxon>Bacillota</taxon>
        <taxon>Clostridia</taxon>
        <taxon>Eubacteriales</taxon>
        <taxon>Clostridiaceae</taxon>
        <taxon>Clostridium</taxon>
    </lineage>
</organism>
<evidence type="ECO:0000313" key="4">
    <source>
        <dbReference type="Proteomes" id="UP000649151"/>
    </source>
</evidence>
<dbReference type="Pfam" id="PF10066">
    <property type="entry name" value="DUF2304"/>
    <property type="match status" value="1"/>
</dbReference>
<feature type="region of interest" description="Disordered" evidence="1">
    <location>
        <begin position="116"/>
        <end position="135"/>
    </location>
</feature>
<keyword evidence="2" id="KW-0812">Transmembrane</keyword>
<proteinExistence type="predicted"/>
<keyword evidence="2" id="KW-0472">Membrane</keyword>
<feature type="transmembrane region" description="Helical" evidence="2">
    <location>
        <begin position="36"/>
        <end position="57"/>
    </location>
</feature>
<reference evidence="3 4" key="1">
    <citation type="submission" date="2020-08" db="EMBL/GenBank/DDBJ databases">
        <title>Genome public.</title>
        <authorList>
            <person name="Liu C."/>
            <person name="Sun Q."/>
        </authorList>
    </citation>
    <scope>NUCLEOTIDE SEQUENCE [LARGE SCALE GENOMIC DNA]</scope>
    <source>
        <strain evidence="3 4">NSJ-27</strain>
    </source>
</reference>
<evidence type="ECO:0000256" key="2">
    <source>
        <dbReference type="SAM" id="Phobius"/>
    </source>
</evidence>
<dbReference type="EMBL" id="JACOQK010000001">
    <property type="protein sequence ID" value="MBC5786874.1"/>
    <property type="molecule type" value="Genomic_DNA"/>
</dbReference>
<dbReference type="RefSeq" id="WP_186996065.1">
    <property type="nucleotide sequence ID" value="NZ_JACOQK010000001.1"/>
</dbReference>
<evidence type="ECO:0000256" key="1">
    <source>
        <dbReference type="SAM" id="MobiDB-lite"/>
    </source>
</evidence>
<feature type="transmembrane region" description="Helical" evidence="2">
    <location>
        <begin position="69"/>
        <end position="89"/>
    </location>
</feature>
<evidence type="ECO:0000313" key="3">
    <source>
        <dbReference type="EMBL" id="MBC5786874.1"/>
    </source>
</evidence>
<keyword evidence="4" id="KW-1185">Reference proteome</keyword>